<proteinExistence type="predicted"/>
<organism evidence="2">
    <name type="scientific">Arundo donax</name>
    <name type="common">Giant reed</name>
    <name type="synonym">Donax arundinaceus</name>
    <dbReference type="NCBI Taxonomy" id="35708"/>
    <lineage>
        <taxon>Eukaryota</taxon>
        <taxon>Viridiplantae</taxon>
        <taxon>Streptophyta</taxon>
        <taxon>Embryophyta</taxon>
        <taxon>Tracheophyta</taxon>
        <taxon>Spermatophyta</taxon>
        <taxon>Magnoliopsida</taxon>
        <taxon>Liliopsida</taxon>
        <taxon>Poales</taxon>
        <taxon>Poaceae</taxon>
        <taxon>PACMAD clade</taxon>
        <taxon>Arundinoideae</taxon>
        <taxon>Arundineae</taxon>
        <taxon>Arundo</taxon>
    </lineage>
</organism>
<accession>A0A0A9BGQ6</accession>
<keyword evidence="1" id="KW-0472">Membrane</keyword>
<keyword evidence="1" id="KW-1133">Transmembrane helix</keyword>
<reference evidence="2" key="2">
    <citation type="journal article" date="2015" name="Data Brief">
        <title>Shoot transcriptome of the giant reed, Arundo donax.</title>
        <authorList>
            <person name="Barrero R.A."/>
            <person name="Guerrero F.D."/>
            <person name="Moolhuijzen P."/>
            <person name="Goolsby J.A."/>
            <person name="Tidwell J."/>
            <person name="Bellgard S.E."/>
            <person name="Bellgard M.I."/>
        </authorList>
    </citation>
    <scope>NUCLEOTIDE SEQUENCE</scope>
    <source>
        <tissue evidence="2">Shoot tissue taken approximately 20 cm above the soil surface</tissue>
    </source>
</reference>
<feature type="transmembrane region" description="Helical" evidence="1">
    <location>
        <begin position="12"/>
        <end position="28"/>
    </location>
</feature>
<dbReference type="EMBL" id="GBRH01236542">
    <property type="protein sequence ID" value="JAD61353.1"/>
    <property type="molecule type" value="Transcribed_RNA"/>
</dbReference>
<keyword evidence="1" id="KW-0812">Transmembrane</keyword>
<name>A0A0A9BGQ6_ARUDO</name>
<evidence type="ECO:0000256" key="1">
    <source>
        <dbReference type="SAM" id="Phobius"/>
    </source>
</evidence>
<sequence>MWLSDFHCLLNLYWLIHILFPNVIHVLEKSQPMVSVF</sequence>
<reference evidence="2" key="1">
    <citation type="submission" date="2014-09" db="EMBL/GenBank/DDBJ databases">
        <authorList>
            <person name="Magalhaes I.L.F."/>
            <person name="Oliveira U."/>
            <person name="Santos F.R."/>
            <person name="Vidigal T.H.D.A."/>
            <person name="Brescovit A.D."/>
            <person name="Santos A.J."/>
        </authorList>
    </citation>
    <scope>NUCLEOTIDE SEQUENCE</scope>
    <source>
        <tissue evidence="2">Shoot tissue taken approximately 20 cm above the soil surface</tissue>
    </source>
</reference>
<dbReference type="AlphaFoldDB" id="A0A0A9BGQ6"/>
<protein>
    <submittedName>
        <fullName evidence="2">Uncharacterized protein</fullName>
    </submittedName>
</protein>
<evidence type="ECO:0000313" key="2">
    <source>
        <dbReference type="EMBL" id="JAD61353.1"/>
    </source>
</evidence>